<sequence>MSKQHKQMRARLVKIYECYNTSQLKHIDALCEKYHMTQEELFKRLEEKYGPDVSRDEFAYSAAMRVKKVNCAEGSKIFLKKFDPEKNPQDKALDQEVKDSLTHIIDTLNEMASAIDAKVVVEPYRNMYNVALVLGKSNTKDTVRTVAQMSMLIHNRYLIARNKNHGYALHKETPTVKRRNIEKLKSQQKSKQKKKFFQKIRF</sequence>
<accession>A0A5J6VIK9</accession>
<reference evidence="1" key="1">
    <citation type="journal article" date="2019" name="Philos. Trans. R. Soc. Lond., B, Biol. Sci.">
        <title>Targeted metagenomic recovery of four divergent viruses reveals shared and distinctive characteristics of giant viruses of marine eukaryotes.</title>
        <authorList>
            <person name="Needham D.M."/>
            <person name="Poirier C."/>
            <person name="Hehenberger E."/>
            <person name="Jimenez V."/>
            <person name="Swalwell J.E."/>
            <person name="Santoro A.E."/>
            <person name="Worden A.Z."/>
        </authorList>
    </citation>
    <scope>NUCLEOTIDE SEQUENCE</scope>
    <source>
        <strain evidence="1">OPacV-662</strain>
    </source>
</reference>
<name>A0A5J6VIK9_9VIRU</name>
<evidence type="ECO:0000313" key="1">
    <source>
        <dbReference type="EMBL" id="QFG73912.1"/>
    </source>
</evidence>
<proteinExistence type="predicted"/>
<organism evidence="1">
    <name type="scientific">Megaviridae environmental sample</name>
    <dbReference type="NCBI Taxonomy" id="1737588"/>
    <lineage>
        <taxon>Viruses</taxon>
        <taxon>Varidnaviria</taxon>
        <taxon>Bamfordvirae</taxon>
        <taxon>Nucleocytoviricota</taxon>
        <taxon>Megaviricetes</taxon>
        <taxon>Imitervirales</taxon>
        <taxon>Mimiviridae</taxon>
        <taxon>environmental samples</taxon>
    </lineage>
</organism>
<protein>
    <submittedName>
        <fullName evidence="1">Uncharacterized protein</fullName>
    </submittedName>
</protein>
<dbReference type="EMBL" id="MN448274">
    <property type="protein sequence ID" value="QFG73912.1"/>
    <property type="molecule type" value="Genomic_DNA"/>
</dbReference>